<evidence type="ECO:0000313" key="3">
    <source>
        <dbReference type="Proteomes" id="UP000199214"/>
    </source>
</evidence>
<dbReference type="PANTHER" id="PTHR31694:SF26">
    <property type="entry name" value="OS05G0151100 PROTEIN"/>
    <property type="match status" value="1"/>
</dbReference>
<accession>A0A1H7S8M7</accession>
<organism evidence="2 3">
    <name type="scientific">Sphingomonas palmae</name>
    <dbReference type="NCBI Taxonomy" id="1855283"/>
    <lineage>
        <taxon>Bacteria</taxon>
        <taxon>Pseudomonadati</taxon>
        <taxon>Pseudomonadota</taxon>
        <taxon>Alphaproteobacteria</taxon>
        <taxon>Sphingomonadales</taxon>
        <taxon>Sphingomonadaceae</taxon>
        <taxon>Sphingomonas</taxon>
    </lineage>
</organism>
<evidence type="ECO:0000256" key="1">
    <source>
        <dbReference type="SAM" id="MobiDB-lite"/>
    </source>
</evidence>
<name>A0A1H7S8M7_9SPHN</name>
<feature type="region of interest" description="Disordered" evidence="1">
    <location>
        <begin position="50"/>
        <end position="69"/>
    </location>
</feature>
<proteinExistence type="predicted"/>
<dbReference type="Proteomes" id="UP000199214">
    <property type="component" value="Unassembled WGS sequence"/>
</dbReference>
<dbReference type="STRING" id="1855283.SAMN05216382_2486"/>
<evidence type="ECO:0000313" key="2">
    <source>
        <dbReference type="EMBL" id="SEL68990.1"/>
    </source>
</evidence>
<feature type="region of interest" description="Disordered" evidence="1">
    <location>
        <begin position="273"/>
        <end position="312"/>
    </location>
</feature>
<gene>
    <name evidence="2" type="ORF">SAMN05216382_2486</name>
</gene>
<sequence>MTDLMTDPEVANTILTASAERRAERRRFIKLASGGVAVAGGLTLLAACGGGDSNPAPSPTPTPSPTPSASSIAAEVDVLNFALQLEYLEAQFYAYAATGAGLPANLLSGTGTQGAVTGGRRVTFTDPVVAAYAREIAADEVAHVTFLRSVLGSSAVAMPAINIDGSASGAFSTAARAAGLIGAGAAFDPYASDENFLLGAFIFEDVGVTAYKGASATLIYTAGYQEVTAGLLAAEAYHAGLIRTTLYQKGLATPSLRTSADAISNARDVLDGVQAPTATPTPTPTPSPTPTSTATGLPTGVDSRDLDQGITGTSTVSNIVPADANGIAFSRTVGQVLNIAFLNNAAVTSGGFFPAGVNGNLKTSAKSN</sequence>
<feature type="compositionally biased region" description="Pro residues" evidence="1">
    <location>
        <begin position="279"/>
        <end position="289"/>
    </location>
</feature>
<dbReference type="EMBL" id="FNZZ01000004">
    <property type="protein sequence ID" value="SEL68990.1"/>
    <property type="molecule type" value="Genomic_DNA"/>
</dbReference>
<reference evidence="3" key="1">
    <citation type="submission" date="2016-10" db="EMBL/GenBank/DDBJ databases">
        <authorList>
            <person name="Varghese N."/>
            <person name="Submissions S."/>
        </authorList>
    </citation>
    <scope>NUCLEOTIDE SEQUENCE [LARGE SCALE GENOMIC DNA]</scope>
    <source>
        <strain evidence="3">JS21-1</strain>
    </source>
</reference>
<dbReference type="Pfam" id="PF13668">
    <property type="entry name" value="Ferritin_2"/>
    <property type="match status" value="1"/>
</dbReference>
<feature type="compositionally biased region" description="Pro residues" evidence="1">
    <location>
        <begin position="56"/>
        <end position="66"/>
    </location>
</feature>
<dbReference type="AlphaFoldDB" id="A0A1H7S8M7"/>
<dbReference type="InterPro" id="IPR052965">
    <property type="entry name" value="Pigment-catalase-like"/>
</dbReference>
<dbReference type="PANTHER" id="PTHR31694">
    <property type="entry name" value="DESICCATION-LIKE PROTEIN"/>
    <property type="match status" value="1"/>
</dbReference>
<keyword evidence="3" id="KW-1185">Reference proteome</keyword>
<protein>
    <submittedName>
        <fullName evidence="2">Ferritin-like domain-containing protein</fullName>
    </submittedName>
</protein>